<evidence type="ECO:0000313" key="2">
    <source>
        <dbReference type="Proteomes" id="UP001341840"/>
    </source>
</evidence>
<name>A0ABU6SLT1_9FABA</name>
<proteinExistence type="predicted"/>
<keyword evidence="2" id="KW-1185">Reference proteome</keyword>
<reference evidence="1 2" key="1">
    <citation type="journal article" date="2023" name="Plants (Basel)">
        <title>Bridging the Gap: Combining Genomics and Transcriptomics Approaches to Understand Stylosanthes scabra, an Orphan Legume from the Brazilian Caatinga.</title>
        <authorList>
            <person name="Ferreira-Neto J.R.C."/>
            <person name="da Silva M.D."/>
            <person name="Binneck E."/>
            <person name="de Melo N.F."/>
            <person name="da Silva R.H."/>
            <person name="de Melo A.L.T.M."/>
            <person name="Pandolfi V."/>
            <person name="Bustamante F.O."/>
            <person name="Brasileiro-Vidal A.C."/>
            <person name="Benko-Iseppon A.M."/>
        </authorList>
    </citation>
    <scope>NUCLEOTIDE SEQUENCE [LARGE SCALE GENOMIC DNA]</scope>
    <source>
        <tissue evidence="1">Leaves</tissue>
    </source>
</reference>
<sequence length="130" mass="14491">MQEKDTIGGSTKISISLKQFHRGDEVGRGRSKFQFKRKLWLKILWIPAHAWSKENVAMVGNVRGNVIVVAEADLAHFNSMKVLIEAEVAPNIRARMHIEVGGEHYLVMVKEIGGVIQDLHLANDGGQGHK</sequence>
<comment type="caution">
    <text evidence="1">The sequence shown here is derived from an EMBL/GenBank/DDBJ whole genome shotgun (WGS) entry which is preliminary data.</text>
</comment>
<organism evidence="1 2">
    <name type="scientific">Stylosanthes scabra</name>
    <dbReference type="NCBI Taxonomy" id="79078"/>
    <lineage>
        <taxon>Eukaryota</taxon>
        <taxon>Viridiplantae</taxon>
        <taxon>Streptophyta</taxon>
        <taxon>Embryophyta</taxon>
        <taxon>Tracheophyta</taxon>
        <taxon>Spermatophyta</taxon>
        <taxon>Magnoliopsida</taxon>
        <taxon>eudicotyledons</taxon>
        <taxon>Gunneridae</taxon>
        <taxon>Pentapetalae</taxon>
        <taxon>rosids</taxon>
        <taxon>fabids</taxon>
        <taxon>Fabales</taxon>
        <taxon>Fabaceae</taxon>
        <taxon>Papilionoideae</taxon>
        <taxon>50 kb inversion clade</taxon>
        <taxon>dalbergioids sensu lato</taxon>
        <taxon>Dalbergieae</taxon>
        <taxon>Pterocarpus clade</taxon>
        <taxon>Stylosanthes</taxon>
    </lineage>
</organism>
<dbReference type="Proteomes" id="UP001341840">
    <property type="component" value="Unassembled WGS sequence"/>
</dbReference>
<protein>
    <submittedName>
        <fullName evidence="1">Uncharacterized protein</fullName>
    </submittedName>
</protein>
<dbReference type="EMBL" id="JASCZI010060955">
    <property type="protein sequence ID" value="MED6136970.1"/>
    <property type="molecule type" value="Genomic_DNA"/>
</dbReference>
<accession>A0ABU6SLT1</accession>
<gene>
    <name evidence="1" type="ORF">PIB30_060688</name>
</gene>
<evidence type="ECO:0000313" key="1">
    <source>
        <dbReference type="EMBL" id="MED6136970.1"/>
    </source>
</evidence>